<proteinExistence type="predicted"/>
<reference evidence="4" key="1">
    <citation type="submission" date="2018-05" db="EMBL/GenBank/DDBJ databases">
        <title>Draft genome of Mucuna pruriens seed.</title>
        <authorList>
            <person name="Nnadi N.E."/>
            <person name="Vos R."/>
            <person name="Hasami M.H."/>
            <person name="Devisetty U.K."/>
            <person name="Aguiy J.C."/>
        </authorList>
    </citation>
    <scope>NUCLEOTIDE SEQUENCE [LARGE SCALE GENOMIC DNA]</scope>
    <source>
        <strain evidence="4">JCA_2017</strain>
    </source>
</reference>
<dbReference type="PROSITE" id="PS50158">
    <property type="entry name" value="ZF_CCHC"/>
    <property type="match status" value="1"/>
</dbReference>
<gene>
    <name evidence="4" type="ORF">CR513_49801</name>
</gene>
<protein>
    <recommendedName>
        <fullName evidence="3">CCHC-type domain-containing protein</fullName>
    </recommendedName>
</protein>
<dbReference type="PANTHER" id="PTHR35046:SF9">
    <property type="entry name" value="RNA-DIRECTED DNA POLYMERASE"/>
    <property type="match status" value="1"/>
</dbReference>
<comment type="caution">
    <text evidence="4">The sequence shown here is derived from an EMBL/GenBank/DDBJ whole genome shotgun (WGS) entry which is preliminary data.</text>
</comment>
<feature type="non-terminal residue" evidence="4">
    <location>
        <position position="1"/>
    </location>
</feature>
<dbReference type="OrthoDB" id="1747743at2759"/>
<dbReference type="GO" id="GO:0008270">
    <property type="term" value="F:zinc ion binding"/>
    <property type="evidence" value="ECO:0007669"/>
    <property type="project" value="UniProtKB-KW"/>
</dbReference>
<feature type="compositionally biased region" description="Polar residues" evidence="2">
    <location>
        <begin position="42"/>
        <end position="51"/>
    </location>
</feature>
<accession>A0A371EXW9</accession>
<evidence type="ECO:0000256" key="2">
    <source>
        <dbReference type="SAM" id="MobiDB-lite"/>
    </source>
</evidence>
<dbReference type="InterPro" id="IPR036875">
    <property type="entry name" value="Znf_CCHC_sf"/>
</dbReference>
<dbReference type="SMART" id="SM00343">
    <property type="entry name" value="ZnF_C2HC"/>
    <property type="match status" value="1"/>
</dbReference>
<keyword evidence="1" id="KW-0862">Zinc</keyword>
<evidence type="ECO:0000259" key="3">
    <source>
        <dbReference type="PROSITE" id="PS50158"/>
    </source>
</evidence>
<organism evidence="4 5">
    <name type="scientific">Mucuna pruriens</name>
    <name type="common">Velvet bean</name>
    <name type="synonym">Dolichos pruriens</name>
    <dbReference type="NCBI Taxonomy" id="157652"/>
    <lineage>
        <taxon>Eukaryota</taxon>
        <taxon>Viridiplantae</taxon>
        <taxon>Streptophyta</taxon>
        <taxon>Embryophyta</taxon>
        <taxon>Tracheophyta</taxon>
        <taxon>Spermatophyta</taxon>
        <taxon>Magnoliopsida</taxon>
        <taxon>eudicotyledons</taxon>
        <taxon>Gunneridae</taxon>
        <taxon>Pentapetalae</taxon>
        <taxon>rosids</taxon>
        <taxon>fabids</taxon>
        <taxon>Fabales</taxon>
        <taxon>Fabaceae</taxon>
        <taxon>Papilionoideae</taxon>
        <taxon>50 kb inversion clade</taxon>
        <taxon>NPAAA clade</taxon>
        <taxon>indigoferoid/millettioid clade</taxon>
        <taxon>Phaseoleae</taxon>
        <taxon>Mucuna</taxon>
    </lineage>
</organism>
<feature type="region of interest" description="Disordered" evidence="2">
    <location>
        <begin position="28"/>
        <end position="52"/>
    </location>
</feature>
<dbReference type="PANTHER" id="PTHR35046">
    <property type="entry name" value="ZINC KNUCKLE (CCHC-TYPE) FAMILY PROTEIN"/>
    <property type="match status" value="1"/>
</dbReference>
<dbReference type="EMBL" id="QJKJ01011534">
    <property type="protein sequence ID" value="RDX70905.1"/>
    <property type="molecule type" value="Genomic_DNA"/>
</dbReference>
<dbReference type="AlphaFoldDB" id="A0A371EXW9"/>
<dbReference type="Gene3D" id="4.10.60.10">
    <property type="entry name" value="Zinc finger, CCHC-type"/>
    <property type="match status" value="1"/>
</dbReference>
<evidence type="ECO:0000256" key="1">
    <source>
        <dbReference type="PROSITE-ProRule" id="PRU00047"/>
    </source>
</evidence>
<name>A0A371EXW9_MUCPR</name>
<dbReference type="InterPro" id="IPR001878">
    <property type="entry name" value="Znf_CCHC"/>
</dbReference>
<evidence type="ECO:0000313" key="5">
    <source>
        <dbReference type="Proteomes" id="UP000257109"/>
    </source>
</evidence>
<feature type="region of interest" description="Disordered" evidence="2">
    <location>
        <begin position="81"/>
        <end position="103"/>
    </location>
</feature>
<evidence type="ECO:0000313" key="4">
    <source>
        <dbReference type="EMBL" id="RDX70905.1"/>
    </source>
</evidence>
<dbReference type="Proteomes" id="UP000257109">
    <property type="component" value="Unassembled WGS sequence"/>
</dbReference>
<keyword evidence="1" id="KW-0863">Zinc-finger</keyword>
<feature type="domain" description="CCHC-type" evidence="3">
    <location>
        <begin position="58"/>
        <end position="74"/>
    </location>
</feature>
<keyword evidence="1" id="KW-0479">Metal-binding</keyword>
<dbReference type="GO" id="GO:0003676">
    <property type="term" value="F:nucleic acid binding"/>
    <property type="evidence" value="ECO:0007669"/>
    <property type="project" value="InterPro"/>
</dbReference>
<keyword evidence="5" id="KW-1185">Reference proteome</keyword>
<dbReference type="SUPFAM" id="SSF57756">
    <property type="entry name" value="Retrovirus zinc finger-like domains"/>
    <property type="match status" value="1"/>
</dbReference>
<sequence length="169" mass="19402">MEENIIRPQILIGRVRIKKKRNSLEGTIVPRRGNKSHHNEVSKVNNPNPNTKKSRNIKCFKCLGKGHITSQCPNKQTMILKDDDGIDNESSHEESSTSGSEEYYSDVSFQGDLMVRRLMSTFIEDDQSQWENIFHSRCVVKGSNVNIASCWLMEKLELPTIPRPKPYKL</sequence>